<evidence type="ECO:0000256" key="4">
    <source>
        <dbReference type="ARBA" id="ARBA00023163"/>
    </source>
</evidence>
<accession>A0ABQ2NPU2</accession>
<dbReference type="InterPro" id="IPR005119">
    <property type="entry name" value="LysR_subst-bd"/>
</dbReference>
<proteinExistence type="inferred from homology"/>
<dbReference type="SUPFAM" id="SSF53850">
    <property type="entry name" value="Periplasmic binding protein-like II"/>
    <property type="match status" value="1"/>
</dbReference>
<dbReference type="Proteomes" id="UP000641206">
    <property type="component" value="Unassembled WGS sequence"/>
</dbReference>
<dbReference type="InterPro" id="IPR036390">
    <property type="entry name" value="WH_DNA-bd_sf"/>
</dbReference>
<reference evidence="7" key="1">
    <citation type="journal article" date="2019" name="Int. J. Syst. Evol. Microbiol.">
        <title>The Global Catalogue of Microorganisms (GCM) 10K type strain sequencing project: providing services to taxonomists for standard genome sequencing and annotation.</title>
        <authorList>
            <consortium name="The Broad Institute Genomics Platform"/>
            <consortium name="The Broad Institute Genome Sequencing Center for Infectious Disease"/>
            <person name="Wu L."/>
            <person name="Ma J."/>
        </authorList>
    </citation>
    <scope>NUCLEOTIDE SEQUENCE [LARGE SCALE GENOMIC DNA]</scope>
    <source>
        <strain evidence="7">CGMCC 1.7693</strain>
    </source>
</reference>
<dbReference type="Gene3D" id="3.40.190.290">
    <property type="match status" value="1"/>
</dbReference>
<gene>
    <name evidence="6" type="ORF">GCM10011346_05510</name>
</gene>
<evidence type="ECO:0000313" key="7">
    <source>
        <dbReference type="Proteomes" id="UP000641206"/>
    </source>
</evidence>
<dbReference type="InterPro" id="IPR000847">
    <property type="entry name" value="LysR_HTH_N"/>
</dbReference>
<organism evidence="6 7">
    <name type="scientific">Oceanobacillus neutriphilus</name>
    <dbReference type="NCBI Taxonomy" id="531815"/>
    <lineage>
        <taxon>Bacteria</taxon>
        <taxon>Bacillati</taxon>
        <taxon>Bacillota</taxon>
        <taxon>Bacilli</taxon>
        <taxon>Bacillales</taxon>
        <taxon>Bacillaceae</taxon>
        <taxon>Oceanobacillus</taxon>
    </lineage>
</organism>
<sequence length="300" mass="34780">MNENSLQIYRIFNEVARLGNITNAAKNLYISQPAVSSAITNLEKNLGVQLFIRKSRGVKLTENGSALYKHVKSAFAILEKGEYELRKNEEQKRERLSIGMSTIMGHFVIRPFFKKFIEKYPYIDISIVNQSSYKTYDMIEEYELDIGIVTAPMKRTTVEYEPFMKCEFAFVATPSYIENLKQRQAGNVFKYFPEGKLMLLHRVHPHRLTMDQNFYERGFNVEHTLEVSNMDLLIEFSKMGMGIGYVIKNFVQEQLDDGTLIELPIDTPQLYDSFGLAYNQSIPLTEAKSIFIDAFTREYN</sequence>
<evidence type="ECO:0000256" key="3">
    <source>
        <dbReference type="ARBA" id="ARBA00023125"/>
    </source>
</evidence>
<dbReference type="CDD" id="cd05466">
    <property type="entry name" value="PBP2_LTTR_substrate"/>
    <property type="match status" value="1"/>
</dbReference>
<dbReference type="PANTHER" id="PTHR30126">
    <property type="entry name" value="HTH-TYPE TRANSCRIPTIONAL REGULATOR"/>
    <property type="match status" value="1"/>
</dbReference>
<evidence type="ECO:0000256" key="2">
    <source>
        <dbReference type="ARBA" id="ARBA00023015"/>
    </source>
</evidence>
<dbReference type="PROSITE" id="PS50931">
    <property type="entry name" value="HTH_LYSR"/>
    <property type="match status" value="1"/>
</dbReference>
<dbReference type="Pfam" id="PF00126">
    <property type="entry name" value="HTH_1"/>
    <property type="match status" value="1"/>
</dbReference>
<comment type="caution">
    <text evidence="6">The sequence shown here is derived from an EMBL/GenBank/DDBJ whole genome shotgun (WGS) entry which is preliminary data.</text>
</comment>
<dbReference type="PANTHER" id="PTHR30126:SF64">
    <property type="entry name" value="HTH-TYPE TRANSCRIPTIONAL REGULATOR CITR"/>
    <property type="match status" value="1"/>
</dbReference>
<name>A0ABQ2NPU2_9BACI</name>
<dbReference type="Gene3D" id="1.10.10.10">
    <property type="entry name" value="Winged helix-like DNA-binding domain superfamily/Winged helix DNA-binding domain"/>
    <property type="match status" value="1"/>
</dbReference>
<keyword evidence="3" id="KW-0238">DNA-binding</keyword>
<dbReference type="RefSeq" id="WP_188732945.1">
    <property type="nucleotide sequence ID" value="NZ_BMLW01000001.1"/>
</dbReference>
<keyword evidence="2" id="KW-0805">Transcription regulation</keyword>
<dbReference type="InterPro" id="IPR036388">
    <property type="entry name" value="WH-like_DNA-bd_sf"/>
</dbReference>
<evidence type="ECO:0000313" key="6">
    <source>
        <dbReference type="EMBL" id="GGP07835.1"/>
    </source>
</evidence>
<comment type="similarity">
    <text evidence="1">Belongs to the LysR transcriptional regulatory family.</text>
</comment>
<keyword evidence="7" id="KW-1185">Reference proteome</keyword>
<dbReference type="SUPFAM" id="SSF46785">
    <property type="entry name" value="Winged helix' DNA-binding domain"/>
    <property type="match status" value="1"/>
</dbReference>
<protein>
    <submittedName>
        <fullName evidence="6">LysR family transcriptional regulator</fullName>
    </submittedName>
</protein>
<dbReference type="PRINTS" id="PR00039">
    <property type="entry name" value="HTHLYSR"/>
</dbReference>
<dbReference type="EMBL" id="BMLW01000001">
    <property type="protein sequence ID" value="GGP07835.1"/>
    <property type="molecule type" value="Genomic_DNA"/>
</dbReference>
<evidence type="ECO:0000256" key="1">
    <source>
        <dbReference type="ARBA" id="ARBA00009437"/>
    </source>
</evidence>
<feature type="domain" description="HTH lysR-type" evidence="5">
    <location>
        <begin position="1"/>
        <end position="61"/>
    </location>
</feature>
<evidence type="ECO:0000259" key="5">
    <source>
        <dbReference type="PROSITE" id="PS50931"/>
    </source>
</evidence>
<dbReference type="Pfam" id="PF03466">
    <property type="entry name" value="LysR_substrate"/>
    <property type="match status" value="1"/>
</dbReference>
<keyword evidence="4" id="KW-0804">Transcription</keyword>